<dbReference type="Pfam" id="PF09807">
    <property type="entry name" value="ELP6"/>
    <property type="match status" value="1"/>
</dbReference>
<dbReference type="EMBL" id="CAMAPF010000035">
    <property type="protein sequence ID" value="CAH9080400.1"/>
    <property type="molecule type" value="Genomic_DNA"/>
</dbReference>
<evidence type="ECO:0000313" key="5">
    <source>
        <dbReference type="Proteomes" id="UP001152523"/>
    </source>
</evidence>
<comment type="subcellular location">
    <subcellularLocation>
        <location evidence="1">Plastid</location>
    </subcellularLocation>
</comment>
<dbReference type="InterPro" id="IPR018627">
    <property type="entry name" value="ELP6"/>
</dbReference>
<dbReference type="Proteomes" id="UP001152523">
    <property type="component" value="Unassembled WGS sequence"/>
</dbReference>
<proteinExistence type="inferred from homology"/>
<comment type="similarity">
    <text evidence="3">Belongs to the ELP6 family.</text>
</comment>
<evidence type="ECO:0000256" key="2">
    <source>
        <dbReference type="ARBA" id="ARBA00005043"/>
    </source>
</evidence>
<comment type="caution">
    <text evidence="4">The sequence shown here is derived from an EMBL/GenBank/DDBJ whole genome shotgun (WGS) entry which is preliminary data.</text>
</comment>
<evidence type="ECO:0000313" key="4">
    <source>
        <dbReference type="EMBL" id="CAH9080400.1"/>
    </source>
</evidence>
<organism evidence="4 5">
    <name type="scientific">Cuscuta epithymum</name>
    <dbReference type="NCBI Taxonomy" id="186058"/>
    <lineage>
        <taxon>Eukaryota</taxon>
        <taxon>Viridiplantae</taxon>
        <taxon>Streptophyta</taxon>
        <taxon>Embryophyta</taxon>
        <taxon>Tracheophyta</taxon>
        <taxon>Spermatophyta</taxon>
        <taxon>Magnoliopsida</taxon>
        <taxon>eudicotyledons</taxon>
        <taxon>Gunneridae</taxon>
        <taxon>Pentapetalae</taxon>
        <taxon>asterids</taxon>
        <taxon>lamiids</taxon>
        <taxon>Solanales</taxon>
        <taxon>Convolvulaceae</taxon>
        <taxon>Cuscuteae</taxon>
        <taxon>Cuscuta</taxon>
        <taxon>Cuscuta subgen. Cuscuta</taxon>
    </lineage>
</organism>
<evidence type="ECO:0000256" key="1">
    <source>
        <dbReference type="ARBA" id="ARBA00004474"/>
    </source>
</evidence>
<reference evidence="4" key="1">
    <citation type="submission" date="2022-07" db="EMBL/GenBank/DDBJ databases">
        <authorList>
            <person name="Macas J."/>
            <person name="Novak P."/>
            <person name="Neumann P."/>
        </authorList>
    </citation>
    <scope>NUCLEOTIDE SEQUENCE</scope>
</reference>
<dbReference type="GO" id="GO:0002098">
    <property type="term" value="P:tRNA wobble uridine modification"/>
    <property type="evidence" value="ECO:0007669"/>
    <property type="project" value="InterPro"/>
</dbReference>
<dbReference type="Gene3D" id="3.40.50.300">
    <property type="entry name" value="P-loop containing nucleotide triphosphate hydrolases"/>
    <property type="match status" value="1"/>
</dbReference>
<evidence type="ECO:0000256" key="3">
    <source>
        <dbReference type="ARBA" id="ARBA00008837"/>
    </source>
</evidence>
<sequence>MNTSSTNLLEDALIGEDIVAGSSMRGRVVVIGDCVETNGGFLLHHFIKRSLSPNSSNVVVFLAWAQPFSHYDRILRKMGCNLGAYRDSKRFIFLDMLMMEVPDRWRGNCRKWTTCYIWKTSESSGNFLYARRLAKHNSYD</sequence>
<protein>
    <submittedName>
        <fullName evidence="4">Uncharacterized protein</fullName>
    </submittedName>
</protein>
<gene>
    <name evidence="4" type="ORF">CEPIT_LOCUS7287</name>
</gene>
<keyword evidence="5" id="KW-1185">Reference proteome</keyword>
<accession>A0AAV0CSN7</accession>
<dbReference type="InterPro" id="IPR027417">
    <property type="entry name" value="P-loop_NTPase"/>
</dbReference>
<comment type="pathway">
    <text evidence="2">tRNA modification; 5-methoxycarbonylmethyl-2-thiouridine-tRNA biosynthesis.</text>
</comment>
<name>A0AAV0CSN7_9ASTE</name>
<dbReference type="PANTHER" id="PTHR16184:SF6">
    <property type="entry name" value="ELONGATOR COMPLEX PROTEIN 6"/>
    <property type="match status" value="1"/>
</dbReference>
<dbReference type="GO" id="GO:0009536">
    <property type="term" value="C:plastid"/>
    <property type="evidence" value="ECO:0007669"/>
    <property type="project" value="UniProtKB-SubCell"/>
</dbReference>
<dbReference type="PANTHER" id="PTHR16184">
    <property type="entry name" value="ELONGATOR COMPLEX PROTEIN 6"/>
    <property type="match status" value="1"/>
</dbReference>
<dbReference type="GO" id="GO:0033588">
    <property type="term" value="C:elongator holoenzyme complex"/>
    <property type="evidence" value="ECO:0007669"/>
    <property type="project" value="InterPro"/>
</dbReference>
<dbReference type="AlphaFoldDB" id="A0AAV0CSN7"/>